<keyword evidence="3" id="KW-1185">Reference proteome</keyword>
<dbReference type="AlphaFoldDB" id="A0A0E0MHZ0"/>
<dbReference type="EnsemblPlants" id="OPUNC11G18630.1">
    <property type="protein sequence ID" value="OPUNC11G18630.1"/>
    <property type="gene ID" value="OPUNC11G18630"/>
</dbReference>
<evidence type="ECO:0000313" key="3">
    <source>
        <dbReference type="Proteomes" id="UP000026962"/>
    </source>
</evidence>
<accession>A0A0E0MHZ0</accession>
<name>A0A0E0MHZ0_ORYPU</name>
<proteinExistence type="predicted"/>
<reference evidence="2" key="2">
    <citation type="submission" date="2018-05" db="EMBL/GenBank/DDBJ databases">
        <title>OpunRS2 (Oryza punctata Reference Sequence Version 2).</title>
        <authorList>
            <person name="Zhang J."/>
            <person name="Kudrna D."/>
            <person name="Lee S."/>
            <person name="Talag J."/>
            <person name="Welchert J."/>
            <person name="Wing R.A."/>
        </authorList>
    </citation>
    <scope>NUCLEOTIDE SEQUENCE [LARGE SCALE GENOMIC DNA]</scope>
</reference>
<sequence>MARQNKKCEQLARRVFMIIELLPQTAAFDICTCWASPQAILSSLPPSSSSSSHHHRQRRPPDAAAFDIVLLPSPAAVPVVLLPSSTPMDPGRGGQRPTNPGGEDGSCQIEAAVGHQSPRHLPPPSSDTTTIGAHRRSLGREGRGVGGWESEGHPSPRPPPPVSSLVTPPGAARSRSVRTVEERKKEIGEERKKERR</sequence>
<dbReference type="Proteomes" id="UP000026962">
    <property type="component" value="Chromosome 11"/>
</dbReference>
<feature type="compositionally biased region" description="Basic and acidic residues" evidence="1">
    <location>
        <begin position="178"/>
        <end position="196"/>
    </location>
</feature>
<dbReference type="HOGENOM" id="CLU_1392199_0_0_1"/>
<evidence type="ECO:0000313" key="2">
    <source>
        <dbReference type="EnsemblPlants" id="OPUNC11G18630.1"/>
    </source>
</evidence>
<dbReference type="Gramene" id="OPUNC11G18630.1">
    <property type="protein sequence ID" value="OPUNC11G18630.1"/>
    <property type="gene ID" value="OPUNC11G18630"/>
</dbReference>
<reference evidence="2" key="1">
    <citation type="submission" date="2015-04" db="UniProtKB">
        <authorList>
            <consortium name="EnsemblPlants"/>
        </authorList>
    </citation>
    <scope>IDENTIFICATION</scope>
</reference>
<evidence type="ECO:0000256" key="1">
    <source>
        <dbReference type="SAM" id="MobiDB-lite"/>
    </source>
</evidence>
<feature type="region of interest" description="Disordered" evidence="1">
    <location>
        <begin position="81"/>
        <end position="196"/>
    </location>
</feature>
<protein>
    <submittedName>
        <fullName evidence="2">Uncharacterized protein</fullName>
    </submittedName>
</protein>
<organism evidence="2">
    <name type="scientific">Oryza punctata</name>
    <name type="common">Red rice</name>
    <dbReference type="NCBI Taxonomy" id="4537"/>
    <lineage>
        <taxon>Eukaryota</taxon>
        <taxon>Viridiplantae</taxon>
        <taxon>Streptophyta</taxon>
        <taxon>Embryophyta</taxon>
        <taxon>Tracheophyta</taxon>
        <taxon>Spermatophyta</taxon>
        <taxon>Magnoliopsida</taxon>
        <taxon>Liliopsida</taxon>
        <taxon>Poales</taxon>
        <taxon>Poaceae</taxon>
        <taxon>BOP clade</taxon>
        <taxon>Oryzoideae</taxon>
        <taxon>Oryzeae</taxon>
        <taxon>Oryzinae</taxon>
        <taxon>Oryza</taxon>
    </lineage>
</organism>